<keyword evidence="7" id="KW-0472">Membrane</keyword>
<dbReference type="Gene3D" id="3.40.50.2300">
    <property type="match status" value="1"/>
</dbReference>
<dbReference type="PROSITE" id="PS50110">
    <property type="entry name" value="RESPONSE_REGULATORY"/>
    <property type="match status" value="1"/>
</dbReference>
<gene>
    <name evidence="10" type="ORF">MKQ68_04510</name>
</gene>
<keyword evidence="5" id="KW-0597">Phosphoprotein</keyword>
<evidence type="ECO:0000256" key="5">
    <source>
        <dbReference type="PROSITE-ProRule" id="PRU00169"/>
    </source>
</evidence>
<protein>
    <recommendedName>
        <fullName evidence="2">histidine kinase</fullName>
        <ecNumber evidence="2">2.7.13.3</ecNumber>
    </recommendedName>
</protein>
<keyword evidence="7" id="KW-0812">Transmembrane</keyword>
<dbReference type="InterPro" id="IPR036097">
    <property type="entry name" value="HisK_dim/P_sf"/>
</dbReference>
<dbReference type="InterPro" id="IPR001789">
    <property type="entry name" value="Sig_transdc_resp-reg_receiver"/>
</dbReference>
<evidence type="ECO:0000256" key="7">
    <source>
        <dbReference type="SAM" id="Phobius"/>
    </source>
</evidence>
<evidence type="ECO:0000313" key="11">
    <source>
        <dbReference type="Proteomes" id="UP001162741"/>
    </source>
</evidence>
<keyword evidence="3" id="KW-0808">Transferase</keyword>
<organism evidence="10 11">
    <name type="scientific">Chitinophaga horti</name>
    <dbReference type="NCBI Taxonomy" id="2920382"/>
    <lineage>
        <taxon>Bacteria</taxon>
        <taxon>Pseudomonadati</taxon>
        <taxon>Bacteroidota</taxon>
        <taxon>Chitinophagia</taxon>
        <taxon>Chitinophagales</taxon>
        <taxon>Chitinophagaceae</taxon>
        <taxon>Chitinophaga</taxon>
    </lineage>
</organism>
<dbReference type="CDD" id="cd00156">
    <property type="entry name" value="REC"/>
    <property type="match status" value="1"/>
</dbReference>
<evidence type="ECO:0000259" key="9">
    <source>
        <dbReference type="PROSITE" id="PS50110"/>
    </source>
</evidence>
<dbReference type="PROSITE" id="PS50109">
    <property type="entry name" value="HIS_KIN"/>
    <property type="match status" value="1"/>
</dbReference>
<feature type="transmembrane region" description="Helical" evidence="7">
    <location>
        <begin position="89"/>
        <end position="108"/>
    </location>
</feature>
<dbReference type="Gene3D" id="1.10.287.130">
    <property type="match status" value="1"/>
</dbReference>
<feature type="transmembrane region" description="Helical" evidence="7">
    <location>
        <begin position="142"/>
        <end position="159"/>
    </location>
</feature>
<reference evidence="10" key="1">
    <citation type="submission" date="2022-10" db="EMBL/GenBank/DDBJ databases">
        <title>Chitinophaga sp. nov., isolated from soil.</title>
        <authorList>
            <person name="Jeon C.O."/>
        </authorList>
    </citation>
    <scope>NUCLEOTIDE SEQUENCE</scope>
    <source>
        <strain evidence="10">R8</strain>
    </source>
</reference>
<keyword evidence="6" id="KW-0175">Coiled coil</keyword>
<dbReference type="Proteomes" id="UP001162741">
    <property type="component" value="Chromosome"/>
</dbReference>
<evidence type="ECO:0000259" key="8">
    <source>
        <dbReference type="PROSITE" id="PS50109"/>
    </source>
</evidence>
<feature type="transmembrane region" description="Helical" evidence="7">
    <location>
        <begin position="179"/>
        <end position="197"/>
    </location>
</feature>
<dbReference type="RefSeq" id="WP_264282260.1">
    <property type="nucleotide sequence ID" value="NZ_CP107006.1"/>
</dbReference>
<name>A0ABY6J4R3_9BACT</name>
<dbReference type="Pfam" id="PF00072">
    <property type="entry name" value="Response_reg"/>
    <property type="match status" value="1"/>
</dbReference>
<keyword evidence="7" id="KW-1133">Transmembrane helix</keyword>
<dbReference type="InterPro" id="IPR011006">
    <property type="entry name" value="CheY-like_superfamily"/>
</dbReference>
<dbReference type="InterPro" id="IPR003661">
    <property type="entry name" value="HisK_dim/P_dom"/>
</dbReference>
<evidence type="ECO:0000256" key="6">
    <source>
        <dbReference type="SAM" id="Coils"/>
    </source>
</evidence>
<dbReference type="Gene3D" id="3.30.565.10">
    <property type="entry name" value="Histidine kinase-like ATPase, C-terminal domain"/>
    <property type="match status" value="1"/>
</dbReference>
<evidence type="ECO:0000313" key="10">
    <source>
        <dbReference type="EMBL" id="UYQ94351.1"/>
    </source>
</evidence>
<evidence type="ECO:0000256" key="2">
    <source>
        <dbReference type="ARBA" id="ARBA00012438"/>
    </source>
</evidence>
<dbReference type="Pfam" id="PF00512">
    <property type="entry name" value="HisKA"/>
    <property type="match status" value="1"/>
</dbReference>
<proteinExistence type="predicted"/>
<dbReference type="SMART" id="SM00448">
    <property type="entry name" value="REC"/>
    <property type="match status" value="1"/>
</dbReference>
<comment type="catalytic activity">
    <reaction evidence="1">
        <text>ATP + protein L-histidine = ADP + protein N-phospho-L-histidine.</text>
        <dbReference type="EC" id="2.7.13.3"/>
    </reaction>
</comment>
<dbReference type="Pfam" id="PF02518">
    <property type="entry name" value="HATPase_c"/>
    <property type="match status" value="1"/>
</dbReference>
<dbReference type="SMART" id="SM00388">
    <property type="entry name" value="HisKA"/>
    <property type="match status" value="1"/>
</dbReference>
<feature type="domain" description="Response regulatory" evidence="9">
    <location>
        <begin position="465"/>
        <end position="581"/>
    </location>
</feature>
<dbReference type="SUPFAM" id="SSF55874">
    <property type="entry name" value="ATPase domain of HSP90 chaperone/DNA topoisomerase II/histidine kinase"/>
    <property type="match status" value="1"/>
</dbReference>
<feature type="transmembrane region" description="Helical" evidence="7">
    <location>
        <begin position="35"/>
        <end position="56"/>
    </location>
</feature>
<dbReference type="PANTHER" id="PTHR43047">
    <property type="entry name" value="TWO-COMPONENT HISTIDINE PROTEIN KINASE"/>
    <property type="match status" value="1"/>
</dbReference>
<dbReference type="SMART" id="SM00387">
    <property type="entry name" value="HATPase_c"/>
    <property type="match status" value="1"/>
</dbReference>
<feature type="modified residue" description="4-aspartylphosphate" evidence="5">
    <location>
        <position position="514"/>
    </location>
</feature>
<dbReference type="EC" id="2.7.13.3" evidence="2"/>
<keyword evidence="11" id="KW-1185">Reference proteome</keyword>
<dbReference type="InterPro" id="IPR005467">
    <property type="entry name" value="His_kinase_dom"/>
</dbReference>
<evidence type="ECO:0000256" key="4">
    <source>
        <dbReference type="ARBA" id="ARBA00022777"/>
    </source>
</evidence>
<dbReference type="PANTHER" id="PTHR43047:SF72">
    <property type="entry name" value="OSMOSENSING HISTIDINE PROTEIN KINASE SLN1"/>
    <property type="match status" value="1"/>
</dbReference>
<evidence type="ECO:0000256" key="3">
    <source>
        <dbReference type="ARBA" id="ARBA00022679"/>
    </source>
</evidence>
<dbReference type="InterPro" id="IPR036890">
    <property type="entry name" value="HATPase_C_sf"/>
</dbReference>
<keyword evidence="4" id="KW-0418">Kinase</keyword>
<dbReference type="CDD" id="cd00082">
    <property type="entry name" value="HisKA"/>
    <property type="match status" value="1"/>
</dbReference>
<feature type="domain" description="Histidine kinase" evidence="8">
    <location>
        <begin position="227"/>
        <end position="444"/>
    </location>
</feature>
<evidence type="ECO:0000256" key="1">
    <source>
        <dbReference type="ARBA" id="ARBA00000085"/>
    </source>
</evidence>
<feature type="transmembrane region" description="Helical" evidence="7">
    <location>
        <begin position="114"/>
        <end position="135"/>
    </location>
</feature>
<dbReference type="InterPro" id="IPR003594">
    <property type="entry name" value="HATPase_dom"/>
</dbReference>
<feature type="transmembrane region" description="Helical" evidence="7">
    <location>
        <begin position="62"/>
        <end position="82"/>
    </location>
</feature>
<dbReference type="SUPFAM" id="SSF47384">
    <property type="entry name" value="Homodimeric domain of signal transducing histidine kinase"/>
    <property type="match status" value="1"/>
</dbReference>
<accession>A0ABY6J4R3</accession>
<sequence length="583" mass="64708">MAVSTHTHRPILYAARWLVLAGTEHITGSDAKRRIIVINTLALTTAFLILCIGLYFSALTQSVYILAGVLMEATAFFAVIVLNSQRRYYLANAATLVIHCVFGLYFGAMLGSALPIEALTAFLLTFLTGTATLVYRKGFSRRATISATLVIVAIFLLNAEYDFITPIPISAGNEHIIKTGSWIGVCILMTFIAIFTIRQNDASRQEIEELNERLKKANIAKTRFIRENNHELRTPLNAIGIAVQGMLEVREAHPELSLLDEEMGVINTSCQLAAEIINEKLDYAKIEAGRLEEVSLGPMRLADCMQDSLTINRAIARSKSISILLETEKDVPPVIISDDILLKKILNNLLYNAVKFSAESRPIRLHVAHVDGVLRFTVTNSGVIPEERAKTLFQPYQSERNYQLPGTGLGLFNTKAFVKQLQGDIQFVSKDGYTSFCFTIPLIAAATQPVAPQNTQRQLELGGYRVMIVEDDSITREAMKKHFSRLGARVLALETAEAGWQSMPGFRPDLIMCDDGLPGIQGRELIRMIRQLPDFRHIPIIVMTGNAFDDEVSDILASGATELLKKPVQLGTLHDRIIQHLFP</sequence>
<dbReference type="EMBL" id="CP107006">
    <property type="protein sequence ID" value="UYQ94351.1"/>
    <property type="molecule type" value="Genomic_DNA"/>
</dbReference>
<feature type="coiled-coil region" evidence="6">
    <location>
        <begin position="197"/>
        <end position="227"/>
    </location>
</feature>
<dbReference type="SUPFAM" id="SSF52172">
    <property type="entry name" value="CheY-like"/>
    <property type="match status" value="1"/>
</dbReference>